<dbReference type="Gene3D" id="3.30.565.10">
    <property type="entry name" value="Histidine kinase-like ATPase, C-terminal domain"/>
    <property type="match status" value="1"/>
</dbReference>
<evidence type="ECO:0000256" key="3">
    <source>
        <dbReference type="ARBA" id="ARBA00022679"/>
    </source>
</evidence>
<name>A0ABZ0SEB0_9GAMM</name>
<dbReference type="InterPro" id="IPR004358">
    <property type="entry name" value="Sig_transdc_His_kin-like_C"/>
</dbReference>
<dbReference type="Proteomes" id="UP001432180">
    <property type="component" value="Chromosome"/>
</dbReference>
<reference evidence="7 8" key="1">
    <citation type="journal article" date="2023" name="Microorganisms">
        <title>Thiorhodovibrio frisius and Trv. litoralis spp. nov., Two Novel Members from a Clade of Fastidious Purple Sulfur Bacteria That Exhibit Unique Red-Shifted Light-Harvesting Capabilities.</title>
        <authorList>
            <person name="Methner A."/>
            <person name="Kuzyk S.B."/>
            <person name="Petersen J."/>
            <person name="Bauer S."/>
            <person name="Brinkmann H."/>
            <person name="Sichau K."/>
            <person name="Wanner G."/>
            <person name="Wolf J."/>
            <person name="Neumann-Schaal M."/>
            <person name="Henke P."/>
            <person name="Tank M."/>
            <person name="Sproer C."/>
            <person name="Bunk B."/>
            <person name="Overmann J."/>
        </authorList>
    </citation>
    <scope>NUCLEOTIDE SEQUENCE [LARGE SCALE GENOMIC DNA]</scope>
    <source>
        <strain evidence="7 8">DSM 6702</strain>
    </source>
</reference>
<dbReference type="SMART" id="SM00387">
    <property type="entry name" value="HATPase_c"/>
    <property type="match status" value="1"/>
</dbReference>
<dbReference type="PANTHER" id="PTHR43711:SF1">
    <property type="entry name" value="HISTIDINE KINASE 1"/>
    <property type="match status" value="1"/>
</dbReference>
<dbReference type="Pfam" id="PF02518">
    <property type="entry name" value="HATPase_c"/>
    <property type="match status" value="1"/>
</dbReference>
<evidence type="ECO:0000256" key="4">
    <source>
        <dbReference type="ARBA" id="ARBA00022777"/>
    </source>
</evidence>
<gene>
    <name evidence="7" type="primary">sasA</name>
    <name evidence="7" type="ORF">Thiowin_03724</name>
</gene>
<protein>
    <recommendedName>
        <fullName evidence="2">histidine kinase</fullName>
        <ecNumber evidence="2">2.7.13.3</ecNumber>
    </recommendedName>
</protein>
<sequence length="317" mass="35708">MKEIEITRPLQLDRSQIVALDTHSFLNILNVLNLELSNIAELCSMENVLQNHIDRLFVLANEMSNPDTAYVRIAGLDQDMAAIEQQINEHLSTQPVLRDSARVRDALESLDSIFLVLRKRIADLKARIDELTSWREFDIARVLEDFQAVFGAIEKNSKGRFRFTNNIAAQESRDYYLDFKIHSSEDPLIRMPAALIDVARDLLANARKYTSPGGRINAGIWSDDSQLCISVEDSGRGIPEDEIEFVIDYGHRASNVQDRRTMGGGLGLTKAYFICTQLGGRFWIRSELGRGTRIRIIIPKTADTIHDCPGDAATETS</sequence>
<evidence type="ECO:0000313" key="7">
    <source>
        <dbReference type="EMBL" id="WPL18644.1"/>
    </source>
</evidence>
<dbReference type="InterPro" id="IPR005467">
    <property type="entry name" value="His_kinase_dom"/>
</dbReference>
<dbReference type="InterPro" id="IPR050736">
    <property type="entry name" value="Sensor_HK_Regulatory"/>
</dbReference>
<keyword evidence="5" id="KW-0902">Two-component regulatory system</keyword>
<evidence type="ECO:0000259" key="6">
    <source>
        <dbReference type="PROSITE" id="PS50109"/>
    </source>
</evidence>
<dbReference type="PRINTS" id="PR00344">
    <property type="entry name" value="BCTRLSENSOR"/>
</dbReference>
<proteinExistence type="predicted"/>
<dbReference type="RefSeq" id="WP_328984395.1">
    <property type="nucleotide sequence ID" value="NZ_CP121472.1"/>
</dbReference>
<evidence type="ECO:0000313" key="8">
    <source>
        <dbReference type="Proteomes" id="UP001432180"/>
    </source>
</evidence>
<evidence type="ECO:0000256" key="5">
    <source>
        <dbReference type="ARBA" id="ARBA00023012"/>
    </source>
</evidence>
<dbReference type="PANTHER" id="PTHR43711">
    <property type="entry name" value="TWO-COMPONENT HISTIDINE KINASE"/>
    <property type="match status" value="1"/>
</dbReference>
<feature type="domain" description="Histidine kinase" evidence="6">
    <location>
        <begin position="58"/>
        <end position="302"/>
    </location>
</feature>
<comment type="catalytic activity">
    <reaction evidence="1">
        <text>ATP + protein L-histidine = ADP + protein N-phospho-L-histidine.</text>
        <dbReference type="EC" id="2.7.13.3"/>
    </reaction>
</comment>
<dbReference type="EC" id="2.7.13.3" evidence="2"/>
<dbReference type="InterPro" id="IPR003594">
    <property type="entry name" value="HATPase_dom"/>
</dbReference>
<keyword evidence="3 7" id="KW-0808">Transferase</keyword>
<organism evidence="7 8">
    <name type="scientific">Thiorhodovibrio winogradskyi</name>
    <dbReference type="NCBI Taxonomy" id="77007"/>
    <lineage>
        <taxon>Bacteria</taxon>
        <taxon>Pseudomonadati</taxon>
        <taxon>Pseudomonadota</taxon>
        <taxon>Gammaproteobacteria</taxon>
        <taxon>Chromatiales</taxon>
        <taxon>Chromatiaceae</taxon>
        <taxon>Thiorhodovibrio</taxon>
    </lineage>
</organism>
<keyword evidence="4" id="KW-0418">Kinase</keyword>
<dbReference type="SUPFAM" id="SSF55874">
    <property type="entry name" value="ATPase domain of HSP90 chaperone/DNA topoisomerase II/histidine kinase"/>
    <property type="match status" value="1"/>
</dbReference>
<evidence type="ECO:0000256" key="2">
    <source>
        <dbReference type="ARBA" id="ARBA00012438"/>
    </source>
</evidence>
<evidence type="ECO:0000256" key="1">
    <source>
        <dbReference type="ARBA" id="ARBA00000085"/>
    </source>
</evidence>
<dbReference type="GO" id="GO:0004673">
    <property type="term" value="F:protein histidine kinase activity"/>
    <property type="evidence" value="ECO:0007669"/>
    <property type="project" value="UniProtKB-EC"/>
</dbReference>
<keyword evidence="8" id="KW-1185">Reference proteome</keyword>
<accession>A0ABZ0SEB0</accession>
<dbReference type="InterPro" id="IPR036890">
    <property type="entry name" value="HATPase_C_sf"/>
</dbReference>
<dbReference type="EMBL" id="CP121472">
    <property type="protein sequence ID" value="WPL18644.1"/>
    <property type="molecule type" value="Genomic_DNA"/>
</dbReference>
<dbReference type="PROSITE" id="PS50109">
    <property type="entry name" value="HIS_KIN"/>
    <property type="match status" value="1"/>
</dbReference>